<accession>A0AAE1U1L7</accession>
<feature type="compositionally biased region" description="Polar residues" evidence="1">
    <location>
        <begin position="48"/>
        <end position="57"/>
    </location>
</feature>
<evidence type="ECO:0000313" key="3">
    <source>
        <dbReference type="Proteomes" id="UP001292094"/>
    </source>
</evidence>
<feature type="region of interest" description="Disordered" evidence="1">
    <location>
        <begin position="44"/>
        <end position="95"/>
    </location>
</feature>
<protein>
    <submittedName>
        <fullName evidence="2">Uncharacterized protein</fullName>
    </submittedName>
</protein>
<name>A0AAE1U1L7_9EUCA</name>
<evidence type="ECO:0000313" key="2">
    <source>
        <dbReference type="EMBL" id="KAK4302959.1"/>
    </source>
</evidence>
<organism evidence="2 3">
    <name type="scientific">Petrolisthes manimaculis</name>
    <dbReference type="NCBI Taxonomy" id="1843537"/>
    <lineage>
        <taxon>Eukaryota</taxon>
        <taxon>Metazoa</taxon>
        <taxon>Ecdysozoa</taxon>
        <taxon>Arthropoda</taxon>
        <taxon>Crustacea</taxon>
        <taxon>Multicrustacea</taxon>
        <taxon>Malacostraca</taxon>
        <taxon>Eumalacostraca</taxon>
        <taxon>Eucarida</taxon>
        <taxon>Decapoda</taxon>
        <taxon>Pleocyemata</taxon>
        <taxon>Anomura</taxon>
        <taxon>Galatheoidea</taxon>
        <taxon>Porcellanidae</taxon>
        <taxon>Petrolisthes</taxon>
    </lineage>
</organism>
<feature type="compositionally biased region" description="Polar residues" evidence="1">
    <location>
        <begin position="78"/>
        <end position="95"/>
    </location>
</feature>
<dbReference type="Proteomes" id="UP001292094">
    <property type="component" value="Unassembled WGS sequence"/>
</dbReference>
<sequence length="107" mass="10595">MKDTNVIDLSDTEVGAPLVVRTSEPNGSAPPPAAGAALAAAAAAAGPHTNNNISDNLCSGGGGGSGGSSKPDRPTVTFDPNPTIHLTNSGNHLNNPLSRLSIPVTLF</sequence>
<dbReference type="EMBL" id="JAWZYT010002638">
    <property type="protein sequence ID" value="KAK4302959.1"/>
    <property type="molecule type" value="Genomic_DNA"/>
</dbReference>
<proteinExistence type="predicted"/>
<dbReference type="AlphaFoldDB" id="A0AAE1U1L7"/>
<reference evidence="2" key="1">
    <citation type="submission" date="2023-11" db="EMBL/GenBank/DDBJ databases">
        <title>Genome assemblies of two species of porcelain crab, Petrolisthes cinctipes and Petrolisthes manimaculis (Anomura: Porcellanidae).</title>
        <authorList>
            <person name="Angst P."/>
        </authorList>
    </citation>
    <scope>NUCLEOTIDE SEQUENCE</scope>
    <source>
        <strain evidence="2">PB745_02</strain>
        <tissue evidence="2">Gill</tissue>
    </source>
</reference>
<gene>
    <name evidence="2" type="ORF">Pmani_024987</name>
</gene>
<evidence type="ECO:0000256" key="1">
    <source>
        <dbReference type="SAM" id="MobiDB-lite"/>
    </source>
</evidence>
<keyword evidence="3" id="KW-1185">Reference proteome</keyword>
<comment type="caution">
    <text evidence="2">The sequence shown here is derived from an EMBL/GenBank/DDBJ whole genome shotgun (WGS) entry which is preliminary data.</text>
</comment>